<accession>A0A4P9WDE2</accession>
<gene>
    <name evidence="2" type="ORF">BDK51DRAFT_50978</name>
</gene>
<feature type="region of interest" description="Disordered" evidence="1">
    <location>
        <begin position="125"/>
        <end position="158"/>
    </location>
</feature>
<evidence type="ECO:0000256" key="1">
    <source>
        <dbReference type="SAM" id="MobiDB-lite"/>
    </source>
</evidence>
<sequence>MPAHWLLTTQSLLLPIPFPPASLLLREKRLTRRLGAGKPLVAGHPRTSIGAARKATLRPTWNHLPRSDMPALFANAILYSNTPAQPVIGTDCFQQDGLRPASTFFDARPFALETIEPQGILTRTRFRRSSGGASSDKHSRARKGDGEGRGSMLGRSQAESHLPRVEHYWRADGGRPSIWAETTDLVFNISVALGLSLLSARGAALESCLVLRRFTLTQHHSPQINSPQSLACVIGQDSTGRYSHPQLLHDRCHYGWMRAGRGTAEGELVAIFRMLKHPVDREDSPTDHEFLLPLRVQDDLELNAWVDLPFAFLFGGRVTAAGRRFSSGEFAGHPAAEARLAKAHGVAGLDGRDPLECCQGAGGGGEFSEGMHCWEKVG</sequence>
<organism evidence="2 3">
    <name type="scientific">Blyttiomyces helicus</name>
    <dbReference type="NCBI Taxonomy" id="388810"/>
    <lineage>
        <taxon>Eukaryota</taxon>
        <taxon>Fungi</taxon>
        <taxon>Fungi incertae sedis</taxon>
        <taxon>Chytridiomycota</taxon>
        <taxon>Chytridiomycota incertae sedis</taxon>
        <taxon>Chytridiomycetes</taxon>
        <taxon>Chytridiomycetes incertae sedis</taxon>
        <taxon>Blyttiomyces</taxon>
    </lineage>
</organism>
<dbReference type="AlphaFoldDB" id="A0A4P9WDE2"/>
<feature type="compositionally biased region" description="Basic and acidic residues" evidence="1">
    <location>
        <begin position="135"/>
        <end position="148"/>
    </location>
</feature>
<dbReference type="EMBL" id="KZ995418">
    <property type="protein sequence ID" value="RKO90719.1"/>
    <property type="molecule type" value="Genomic_DNA"/>
</dbReference>
<evidence type="ECO:0000313" key="3">
    <source>
        <dbReference type="Proteomes" id="UP000269721"/>
    </source>
</evidence>
<name>A0A4P9WDE2_9FUNG</name>
<evidence type="ECO:0000313" key="2">
    <source>
        <dbReference type="EMBL" id="RKO90719.1"/>
    </source>
</evidence>
<protein>
    <submittedName>
        <fullName evidence="2">Uncharacterized protein</fullName>
    </submittedName>
</protein>
<keyword evidence="3" id="KW-1185">Reference proteome</keyword>
<proteinExistence type="predicted"/>
<dbReference type="Proteomes" id="UP000269721">
    <property type="component" value="Unassembled WGS sequence"/>
</dbReference>
<reference evidence="3" key="1">
    <citation type="journal article" date="2018" name="Nat. Microbiol.">
        <title>Leveraging single-cell genomics to expand the fungal tree of life.</title>
        <authorList>
            <person name="Ahrendt S.R."/>
            <person name="Quandt C.A."/>
            <person name="Ciobanu D."/>
            <person name="Clum A."/>
            <person name="Salamov A."/>
            <person name="Andreopoulos B."/>
            <person name="Cheng J.F."/>
            <person name="Woyke T."/>
            <person name="Pelin A."/>
            <person name="Henrissat B."/>
            <person name="Reynolds N.K."/>
            <person name="Benny G.L."/>
            <person name="Smith M.E."/>
            <person name="James T.Y."/>
            <person name="Grigoriev I.V."/>
        </authorList>
    </citation>
    <scope>NUCLEOTIDE SEQUENCE [LARGE SCALE GENOMIC DNA]</scope>
</reference>